<dbReference type="PANTHER" id="PTHR43792:SF1">
    <property type="entry name" value="N-ACETYLTRANSFERASE DOMAIN-CONTAINING PROTEIN"/>
    <property type="match status" value="1"/>
</dbReference>
<keyword evidence="3" id="KW-1185">Reference proteome</keyword>
<dbReference type="InterPro" id="IPR000182">
    <property type="entry name" value="GNAT_dom"/>
</dbReference>
<dbReference type="Gene3D" id="3.40.630.30">
    <property type="match status" value="1"/>
</dbReference>
<proteinExistence type="predicted"/>
<evidence type="ECO:0000313" key="2">
    <source>
        <dbReference type="EMBL" id="WAB81428.1"/>
    </source>
</evidence>
<dbReference type="InterPro" id="IPR016181">
    <property type="entry name" value="Acyl_CoA_acyltransferase"/>
</dbReference>
<dbReference type="CDD" id="cd04301">
    <property type="entry name" value="NAT_SF"/>
    <property type="match status" value="1"/>
</dbReference>
<dbReference type="PANTHER" id="PTHR43792">
    <property type="entry name" value="GNAT FAMILY, PUTATIVE (AFU_ORTHOLOGUE AFUA_3G00765)-RELATED-RELATED"/>
    <property type="match status" value="1"/>
</dbReference>
<dbReference type="Proteomes" id="UP001164706">
    <property type="component" value="Chromosome"/>
</dbReference>
<dbReference type="KEGG" id="mdb:OVN18_12980"/>
<feature type="domain" description="N-acetyltransferase" evidence="1">
    <location>
        <begin position="21"/>
        <end position="180"/>
    </location>
</feature>
<gene>
    <name evidence="2" type="ORF">OVN18_12980</name>
</gene>
<evidence type="ECO:0000313" key="3">
    <source>
        <dbReference type="Proteomes" id="UP001164706"/>
    </source>
</evidence>
<dbReference type="EMBL" id="CP113089">
    <property type="protein sequence ID" value="WAB81428.1"/>
    <property type="molecule type" value="Genomic_DNA"/>
</dbReference>
<dbReference type="PROSITE" id="PS51186">
    <property type="entry name" value="GNAT"/>
    <property type="match status" value="1"/>
</dbReference>
<dbReference type="AlphaFoldDB" id="A0A9E8S8N0"/>
<evidence type="ECO:0000259" key="1">
    <source>
        <dbReference type="PROSITE" id="PS51186"/>
    </source>
</evidence>
<dbReference type="Pfam" id="PF13302">
    <property type="entry name" value="Acetyltransf_3"/>
    <property type="match status" value="1"/>
</dbReference>
<name>A0A9E8S8N0_9MICO</name>
<protein>
    <submittedName>
        <fullName evidence="2">GNAT family N-acetyltransferase</fullName>
    </submittedName>
</protein>
<accession>A0A9E8S8N0</accession>
<dbReference type="GO" id="GO:0016747">
    <property type="term" value="F:acyltransferase activity, transferring groups other than amino-acyl groups"/>
    <property type="evidence" value="ECO:0007669"/>
    <property type="project" value="InterPro"/>
</dbReference>
<sequence length="189" mass="20627">MRSSPAGAAWSIDDPVETPRLLLRPHRATDVDDLLVFHSDPEVTRFLPWPVRDRAAVAETLQTKLTQHRAAADGDWLVLAIEVRESGRVIGEVLLKRDPRVAELGFALSRAHWGMGYGSEAARAMLDLGRRFGVAAFTAVADPRNTASARLLVGLGFVPAGRSERNGLELQVFRLDDPAPTIVGTEDGR</sequence>
<dbReference type="SUPFAM" id="SSF55729">
    <property type="entry name" value="Acyl-CoA N-acyltransferases (Nat)"/>
    <property type="match status" value="1"/>
</dbReference>
<dbReference type="RefSeq" id="WP_267781185.1">
    <property type="nucleotide sequence ID" value="NZ_CP113089.1"/>
</dbReference>
<dbReference type="InterPro" id="IPR051531">
    <property type="entry name" value="N-acetyltransferase"/>
</dbReference>
<organism evidence="2 3">
    <name type="scientific">Microcella daejeonensis</name>
    <dbReference type="NCBI Taxonomy" id="2994971"/>
    <lineage>
        <taxon>Bacteria</taxon>
        <taxon>Bacillati</taxon>
        <taxon>Actinomycetota</taxon>
        <taxon>Actinomycetes</taxon>
        <taxon>Micrococcales</taxon>
        <taxon>Microbacteriaceae</taxon>
        <taxon>Microcella</taxon>
    </lineage>
</organism>
<reference evidence="2" key="1">
    <citation type="submission" date="2022-11" db="EMBL/GenBank/DDBJ databases">
        <title>Description of Microcella daejonensis nov. sp, isolated from riverside soil.</title>
        <authorList>
            <person name="Molina K.M."/>
            <person name="Kim S.B."/>
        </authorList>
    </citation>
    <scope>NUCLEOTIDE SEQUENCE</scope>
    <source>
        <strain evidence="2">MMS21-STM12</strain>
    </source>
</reference>